<organism evidence="2 3">
    <name type="scientific">Streptomyces tsukubensis</name>
    <dbReference type="NCBI Taxonomy" id="83656"/>
    <lineage>
        <taxon>Bacteria</taxon>
        <taxon>Bacillati</taxon>
        <taxon>Actinomycetota</taxon>
        <taxon>Actinomycetes</taxon>
        <taxon>Kitasatosporales</taxon>
        <taxon>Streptomycetaceae</taxon>
        <taxon>Streptomyces</taxon>
    </lineage>
</organism>
<evidence type="ECO:0000313" key="3">
    <source>
        <dbReference type="Proteomes" id="UP000190539"/>
    </source>
</evidence>
<accession>A0A1V4A724</accession>
<comment type="caution">
    <text evidence="2">The sequence shown here is derived from an EMBL/GenBank/DDBJ whole genome shotgun (WGS) entry which is preliminary data.</text>
</comment>
<name>A0A1V4A724_9ACTN</name>
<feature type="compositionally biased region" description="Basic and acidic residues" evidence="1">
    <location>
        <begin position="191"/>
        <end position="220"/>
    </location>
</feature>
<dbReference type="RefSeq" id="WP_077969550.1">
    <property type="nucleotide sequence ID" value="NZ_CP045178.1"/>
</dbReference>
<dbReference type="InterPro" id="IPR010310">
    <property type="entry name" value="T7SS_ESAT-6-like"/>
</dbReference>
<proteinExistence type="predicted"/>
<dbReference type="EMBL" id="MVFC01000016">
    <property type="protein sequence ID" value="OON77028.1"/>
    <property type="molecule type" value="Genomic_DNA"/>
</dbReference>
<dbReference type="InterPro" id="IPR036689">
    <property type="entry name" value="ESAT-6-like_sf"/>
</dbReference>
<gene>
    <name evidence="2" type="ORF">B1H18_20050</name>
</gene>
<evidence type="ECO:0000313" key="2">
    <source>
        <dbReference type="EMBL" id="OON77028.1"/>
    </source>
</evidence>
<reference evidence="2 3" key="1">
    <citation type="submission" date="2017-02" db="EMBL/GenBank/DDBJ databases">
        <title>Draft Genome Sequence of Streptomyces tsukubaensis F601, a Producer of the immunosuppressant tacrolimus FK506.</title>
        <authorList>
            <person name="Zong G."/>
            <person name="Zhong C."/>
            <person name="Fu J."/>
            <person name="Qin R."/>
            <person name="Cao G."/>
        </authorList>
    </citation>
    <scope>NUCLEOTIDE SEQUENCE [LARGE SCALE GENOMIC DNA]</scope>
    <source>
        <strain evidence="2 3">F601</strain>
    </source>
</reference>
<keyword evidence="3" id="KW-1185">Reference proteome</keyword>
<protein>
    <recommendedName>
        <fullName evidence="4">WXG100 family type VII secretion target</fullName>
    </recommendedName>
</protein>
<dbReference type="OrthoDB" id="3531801at2"/>
<dbReference type="Gene3D" id="1.10.287.1060">
    <property type="entry name" value="ESAT-6-like"/>
    <property type="match status" value="1"/>
</dbReference>
<dbReference type="STRING" id="83656.B1H18_20050"/>
<dbReference type="Pfam" id="PF06013">
    <property type="entry name" value="WXG100"/>
    <property type="match status" value="1"/>
</dbReference>
<dbReference type="AlphaFoldDB" id="A0A1V4A724"/>
<dbReference type="Proteomes" id="UP000190539">
    <property type="component" value="Unassembled WGS sequence"/>
</dbReference>
<sequence length="220" mass="23992">MSDDWVSYDSVKIEVDPAALKEMTTQLKQSITAVSGHLNRINKTLGGLKLNWAGKTSEEYDHMTSEWTRVINMAFGTEKEPEKGALNAVGHGVEQAASNFANTEQGIAKGFDDLIAALGPQLDDAEPAAPKDSLDRVTTAISANYASDYSEGDKDNEEKHDRAVKNGFGHDQETGPDIDAYMENYGGVNTPDDHAAAVKDQKDKDDDVIADYSKSDYDRD</sequence>
<dbReference type="SUPFAM" id="SSF140453">
    <property type="entry name" value="EsxAB dimer-like"/>
    <property type="match status" value="1"/>
</dbReference>
<feature type="region of interest" description="Disordered" evidence="1">
    <location>
        <begin position="166"/>
        <end position="220"/>
    </location>
</feature>
<evidence type="ECO:0008006" key="4">
    <source>
        <dbReference type="Google" id="ProtNLM"/>
    </source>
</evidence>
<evidence type="ECO:0000256" key="1">
    <source>
        <dbReference type="SAM" id="MobiDB-lite"/>
    </source>
</evidence>